<evidence type="ECO:0000313" key="2">
    <source>
        <dbReference type="Proteomes" id="UP000571017"/>
    </source>
</evidence>
<accession>A0A838CW58</accession>
<dbReference type="RefSeq" id="WP_181473232.1">
    <property type="nucleotide sequence ID" value="NZ_JACEFG010000003.1"/>
</dbReference>
<sequence>MKQCLYVFRPFTYEKGNKGCSCHGILRFQIGEQLEVVGEPFYVDHIGWYVGVVKEGEEPFPMSADFIDELYAKDALRTSVDLSLELNYHNHKIDEALENKEEELFMKHSAAYQKIKSVLSEPALVKGR</sequence>
<dbReference type="Proteomes" id="UP000571017">
    <property type="component" value="Unassembled WGS sequence"/>
</dbReference>
<organism evidence="1 2">
    <name type="scientific">Halobacillus locisalis</name>
    <dbReference type="NCBI Taxonomy" id="220753"/>
    <lineage>
        <taxon>Bacteria</taxon>
        <taxon>Bacillati</taxon>
        <taxon>Bacillota</taxon>
        <taxon>Bacilli</taxon>
        <taxon>Bacillales</taxon>
        <taxon>Bacillaceae</taxon>
        <taxon>Halobacillus</taxon>
    </lineage>
</organism>
<evidence type="ECO:0008006" key="3">
    <source>
        <dbReference type="Google" id="ProtNLM"/>
    </source>
</evidence>
<gene>
    <name evidence="1" type="ORF">H0266_14985</name>
</gene>
<reference evidence="1 2" key="1">
    <citation type="journal article" date="2004" name="Extremophiles">
        <title>Halobacillus locisalis sp. nov., a halophilic bacterium isolated from a marine solar saltern of the Yellow Sea in Korea.</title>
        <authorList>
            <person name="Yoon J.H."/>
            <person name="Kang K.H."/>
            <person name="Oh T.K."/>
            <person name="Park Y.H."/>
        </authorList>
    </citation>
    <scope>NUCLEOTIDE SEQUENCE [LARGE SCALE GENOMIC DNA]</scope>
    <source>
        <strain evidence="1 2">KCTC 3788</strain>
    </source>
</reference>
<dbReference type="AlphaFoldDB" id="A0A838CW58"/>
<dbReference type="EMBL" id="JACEFG010000003">
    <property type="protein sequence ID" value="MBA2176200.1"/>
    <property type="molecule type" value="Genomic_DNA"/>
</dbReference>
<evidence type="ECO:0000313" key="1">
    <source>
        <dbReference type="EMBL" id="MBA2176200.1"/>
    </source>
</evidence>
<name>A0A838CW58_9BACI</name>
<proteinExistence type="predicted"/>
<dbReference type="InterPro" id="IPR027393">
    <property type="entry name" value="Virus_scaffolding_prot_C"/>
</dbReference>
<keyword evidence="2" id="KW-1185">Reference proteome</keyword>
<protein>
    <recommendedName>
        <fullName evidence="3">IDEAL domain-containing protein</fullName>
    </recommendedName>
</protein>
<comment type="caution">
    <text evidence="1">The sequence shown here is derived from an EMBL/GenBank/DDBJ whole genome shotgun (WGS) entry which is preliminary data.</text>
</comment>
<dbReference type="Gene3D" id="4.10.810.10">
    <property type="entry name" value="Virus Scaffolding Protein, Chain A"/>
    <property type="match status" value="1"/>
</dbReference>